<dbReference type="EC" id="2.1.1.64" evidence="5"/>
<dbReference type="InterPro" id="IPR051052">
    <property type="entry name" value="Diverse_substrate_MTase"/>
</dbReference>
<dbReference type="SUPFAM" id="SSF53335">
    <property type="entry name" value="S-adenosyl-L-methionine-dependent methyltransferases"/>
    <property type="match status" value="1"/>
</dbReference>
<keyword evidence="6" id="KW-1185">Reference proteome</keyword>
<proteinExistence type="inferred from homology"/>
<dbReference type="GO" id="GO:0032259">
    <property type="term" value="P:methylation"/>
    <property type="evidence" value="ECO:0007669"/>
    <property type="project" value="UniProtKB-KW"/>
</dbReference>
<gene>
    <name evidence="5" type="ORF">ACFYKX_05650</name>
</gene>
<dbReference type="InterPro" id="IPR029063">
    <property type="entry name" value="SAM-dependent_MTases_sf"/>
</dbReference>
<comment type="similarity">
    <text evidence="1">Belongs to the methyltransferase superfamily.</text>
</comment>
<sequence>MGMDFHDEKNRSTYTTRKADPSWLEAMNNLLSFEHVSSALDIGCGGGIYSKALVDLGADSVTGLDFSEVSLEGARENCKSYTNITFSKGNALETGLEANSYNLILERALIHHIKDLNSCFKEAYKLLKPGGQLIIQDRTPKDCFLPGDSTHIRGYLFELFPQLIQKEKGRRHDSDTVISALMDNRFHDIEEVKLWETRNIYHDKKELLDDLLARTGRSILHELDDQELNQLVDYIDKVLPDTNIIEKDRWTIWKAVK</sequence>
<evidence type="ECO:0000256" key="2">
    <source>
        <dbReference type="ARBA" id="ARBA00022603"/>
    </source>
</evidence>
<name>A0ABW6K7F6_9BACI</name>
<accession>A0ABW6K7F6</accession>
<dbReference type="PANTHER" id="PTHR44942:SF4">
    <property type="entry name" value="METHYLTRANSFERASE TYPE 11 DOMAIN-CONTAINING PROTEIN"/>
    <property type="match status" value="1"/>
</dbReference>
<dbReference type="GO" id="GO:0061542">
    <property type="term" value="F:3-demethylubiquinol 3-O-methyltransferase activity"/>
    <property type="evidence" value="ECO:0007669"/>
    <property type="project" value="UniProtKB-EC"/>
</dbReference>
<dbReference type="PANTHER" id="PTHR44942">
    <property type="entry name" value="METHYLTRANSF_11 DOMAIN-CONTAINING PROTEIN"/>
    <property type="match status" value="1"/>
</dbReference>
<comment type="caution">
    <text evidence="5">The sequence shown here is derived from an EMBL/GenBank/DDBJ whole genome shotgun (WGS) entry which is preliminary data.</text>
</comment>
<evidence type="ECO:0000313" key="6">
    <source>
        <dbReference type="Proteomes" id="UP001601059"/>
    </source>
</evidence>
<evidence type="ECO:0000256" key="3">
    <source>
        <dbReference type="ARBA" id="ARBA00022679"/>
    </source>
</evidence>
<feature type="domain" description="Methyltransferase type 11" evidence="4">
    <location>
        <begin position="40"/>
        <end position="135"/>
    </location>
</feature>
<evidence type="ECO:0000256" key="1">
    <source>
        <dbReference type="ARBA" id="ARBA00008361"/>
    </source>
</evidence>
<reference evidence="5 6" key="1">
    <citation type="submission" date="2024-08" db="EMBL/GenBank/DDBJ databases">
        <title>Two novel Cytobacillus novel species.</title>
        <authorList>
            <person name="Liu G."/>
        </authorList>
    </citation>
    <scope>NUCLEOTIDE SEQUENCE [LARGE SCALE GENOMIC DNA]</scope>
    <source>
        <strain evidence="5 6">FJAT-54145</strain>
    </source>
</reference>
<dbReference type="Pfam" id="PF08241">
    <property type="entry name" value="Methyltransf_11"/>
    <property type="match status" value="1"/>
</dbReference>
<dbReference type="EC" id="2.1.1.222" evidence="5"/>
<dbReference type="GO" id="GO:0102208">
    <property type="term" value="F:2-polyprenyl-6-hydroxyphenol methylase activity"/>
    <property type="evidence" value="ECO:0007669"/>
    <property type="project" value="UniProtKB-EC"/>
</dbReference>
<dbReference type="RefSeq" id="WP_389358876.1">
    <property type="nucleotide sequence ID" value="NZ_JBIACK010000001.1"/>
</dbReference>
<evidence type="ECO:0000313" key="5">
    <source>
        <dbReference type="EMBL" id="MFE8700107.1"/>
    </source>
</evidence>
<dbReference type="Proteomes" id="UP001601059">
    <property type="component" value="Unassembled WGS sequence"/>
</dbReference>
<dbReference type="InterPro" id="IPR013216">
    <property type="entry name" value="Methyltransf_11"/>
</dbReference>
<protein>
    <submittedName>
        <fullName evidence="5">Class I SAM-dependent methyltransferase</fullName>
        <ecNumber evidence="5">2.1.1.222</ecNumber>
        <ecNumber evidence="5">2.1.1.64</ecNumber>
    </submittedName>
</protein>
<evidence type="ECO:0000259" key="4">
    <source>
        <dbReference type="Pfam" id="PF08241"/>
    </source>
</evidence>
<dbReference type="EMBL" id="JBIACK010000001">
    <property type="protein sequence ID" value="MFE8700107.1"/>
    <property type="molecule type" value="Genomic_DNA"/>
</dbReference>
<organism evidence="5 6">
    <name type="scientific">Cytobacillus spartinae</name>
    <dbReference type="NCBI Taxonomy" id="3299023"/>
    <lineage>
        <taxon>Bacteria</taxon>
        <taxon>Bacillati</taxon>
        <taxon>Bacillota</taxon>
        <taxon>Bacilli</taxon>
        <taxon>Bacillales</taxon>
        <taxon>Bacillaceae</taxon>
        <taxon>Cytobacillus</taxon>
    </lineage>
</organism>
<keyword evidence="3 5" id="KW-0808">Transferase</keyword>
<keyword evidence="2 5" id="KW-0489">Methyltransferase</keyword>
<dbReference type="CDD" id="cd02440">
    <property type="entry name" value="AdoMet_MTases"/>
    <property type="match status" value="1"/>
</dbReference>
<dbReference type="Gene3D" id="3.40.50.150">
    <property type="entry name" value="Vaccinia Virus protein VP39"/>
    <property type="match status" value="1"/>
</dbReference>